<evidence type="ECO:0000256" key="3">
    <source>
        <dbReference type="ARBA" id="ARBA00023125"/>
    </source>
</evidence>
<evidence type="ECO:0000256" key="11">
    <source>
        <dbReference type="RuleBase" id="RU369038"/>
    </source>
</evidence>
<dbReference type="PROSITE" id="PS00027">
    <property type="entry name" value="HOMEOBOX_1"/>
    <property type="match status" value="1"/>
</dbReference>
<evidence type="ECO:0000256" key="4">
    <source>
        <dbReference type="ARBA" id="ARBA00023155"/>
    </source>
</evidence>
<evidence type="ECO:0000256" key="12">
    <source>
        <dbReference type="SAM" id="Coils"/>
    </source>
</evidence>
<dbReference type="GO" id="GO:0005634">
    <property type="term" value="C:nucleus"/>
    <property type="evidence" value="ECO:0007669"/>
    <property type="project" value="UniProtKB-SubCell"/>
</dbReference>
<proteinExistence type="inferred from homology"/>
<dbReference type="AlphaFoldDB" id="A0AAN8ZFZ9"/>
<keyword evidence="12" id="KW-0175">Coiled coil</keyword>
<dbReference type="InterPro" id="IPR009057">
    <property type="entry name" value="Homeodomain-like_sf"/>
</dbReference>
<evidence type="ECO:0000259" key="13">
    <source>
        <dbReference type="PROSITE" id="PS50071"/>
    </source>
</evidence>
<dbReference type="GO" id="GO:0000976">
    <property type="term" value="F:transcription cis-regulatory region binding"/>
    <property type="evidence" value="ECO:0007669"/>
    <property type="project" value="UniProtKB-ARBA"/>
</dbReference>
<dbReference type="GO" id="GO:0009737">
    <property type="term" value="P:response to abscisic acid"/>
    <property type="evidence" value="ECO:0007669"/>
    <property type="project" value="UniProtKB-ARBA"/>
</dbReference>
<keyword evidence="6 9" id="KW-0539">Nucleus</keyword>
<evidence type="ECO:0000256" key="9">
    <source>
        <dbReference type="PROSITE-ProRule" id="PRU00108"/>
    </source>
</evidence>
<comment type="similarity">
    <text evidence="7 11">Belongs to the HD-ZIP homeobox family. Class I subfamily.</text>
</comment>
<dbReference type="GO" id="GO:0045893">
    <property type="term" value="P:positive regulation of DNA-templated transcription"/>
    <property type="evidence" value="ECO:0007669"/>
    <property type="project" value="TreeGrafter"/>
</dbReference>
<dbReference type="InterPro" id="IPR001356">
    <property type="entry name" value="HD"/>
</dbReference>
<dbReference type="PRINTS" id="PR00031">
    <property type="entry name" value="HTHREPRESSR"/>
</dbReference>
<keyword evidence="15" id="KW-1185">Reference proteome</keyword>
<dbReference type="InterPro" id="IPR045224">
    <property type="entry name" value="HDZip_class_I_plant"/>
</dbReference>
<dbReference type="GO" id="GO:0009414">
    <property type="term" value="P:response to water deprivation"/>
    <property type="evidence" value="ECO:0007669"/>
    <property type="project" value="UniProtKB-ARBA"/>
</dbReference>
<gene>
    <name evidence="14" type="ORF">RJ641_033661</name>
</gene>
<protein>
    <recommendedName>
        <fullName evidence="11">Homeobox-leucine zipper protein</fullName>
    </recommendedName>
    <alternativeName>
        <fullName evidence="11">HD-ZIP protein</fullName>
    </alternativeName>
    <alternativeName>
        <fullName evidence="11">Homeodomain transcription factor</fullName>
    </alternativeName>
</protein>
<dbReference type="InterPro" id="IPR003106">
    <property type="entry name" value="Leu_zip_homeo"/>
</dbReference>
<feature type="domain" description="Homeobox" evidence="13">
    <location>
        <begin position="44"/>
        <end position="104"/>
    </location>
</feature>
<evidence type="ECO:0000313" key="14">
    <source>
        <dbReference type="EMBL" id="KAK6936631.1"/>
    </source>
</evidence>
<dbReference type="FunFam" id="1.10.10.60:FF:000293">
    <property type="entry name" value="Homeobox-leucine zipper protein ATHB-7"/>
    <property type="match status" value="1"/>
</dbReference>
<comment type="caution">
    <text evidence="14">The sequence shown here is derived from an EMBL/GenBank/DDBJ whole genome shotgun (WGS) entry which is preliminary data.</text>
</comment>
<dbReference type="EMBL" id="JBAMMX010000007">
    <property type="protein sequence ID" value="KAK6936631.1"/>
    <property type="molecule type" value="Genomic_DNA"/>
</dbReference>
<dbReference type="InterPro" id="IPR000047">
    <property type="entry name" value="HTH_motif"/>
</dbReference>
<keyword evidence="5 11" id="KW-0804">Transcription</keyword>
<keyword evidence="4 9" id="KW-0371">Homeobox</keyword>
<evidence type="ECO:0000256" key="8">
    <source>
        <dbReference type="ARBA" id="ARBA00058361"/>
    </source>
</evidence>
<dbReference type="PANTHER" id="PTHR24326">
    <property type="entry name" value="HOMEOBOX-LEUCINE ZIPPER PROTEIN"/>
    <property type="match status" value="1"/>
</dbReference>
<feature type="coiled-coil region" evidence="12">
    <location>
        <begin position="103"/>
        <end position="130"/>
    </location>
</feature>
<name>A0AAN8ZFZ9_9MAGN</name>
<dbReference type="SUPFAM" id="SSF46689">
    <property type="entry name" value="Homeodomain-like"/>
    <property type="match status" value="1"/>
</dbReference>
<organism evidence="14 15">
    <name type="scientific">Dillenia turbinata</name>
    <dbReference type="NCBI Taxonomy" id="194707"/>
    <lineage>
        <taxon>Eukaryota</taxon>
        <taxon>Viridiplantae</taxon>
        <taxon>Streptophyta</taxon>
        <taxon>Embryophyta</taxon>
        <taxon>Tracheophyta</taxon>
        <taxon>Spermatophyta</taxon>
        <taxon>Magnoliopsida</taxon>
        <taxon>eudicotyledons</taxon>
        <taxon>Gunneridae</taxon>
        <taxon>Pentapetalae</taxon>
        <taxon>Dilleniales</taxon>
        <taxon>Dilleniaceae</taxon>
        <taxon>Dillenia</taxon>
    </lineage>
</organism>
<evidence type="ECO:0000256" key="10">
    <source>
        <dbReference type="RuleBase" id="RU000682"/>
    </source>
</evidence>
<dbReference type="PROSITE" id="PS50071">
    <property type="entry name" value="HOMEOBOX_2"/>
    <property type="match status" value="1"/>
</dbReference>
<dbReference type="CDD" id="cd00086">
    <property type="entry name" value="homeodomain"/>
    <property type="match status" value="1"/>
</dbReference>
<comment type="function">
    <text evidence="11">Transcription factor.</text>
</comment>
<dbReference type="InterPro" id="IPR017970">
    <property type="entry name" value="Homeobox_CS"/>
</dbReference>
<dbReference type="Gene3D" id="1.10.10.60">
    <property type="entry name" value="Homeodomain-like"/>
    <property type="match status" value="1"/>
</dbReference>
<keyword evidence="2 11" id="KW-0805">Transcription regulation</keyword>
<dbReference type="Pfam" id="PF02183">
    <property type="entry name" value="HALZ"/>
    <property type="match status" value="1"/>
</dbReference>
<keyword evidence="3 9" id="KW-0238">DNA-binding</keyword>
<sequence length="252" mass="29392">MCREVVMPQVQHNKTIDRMELCAVPIEVNSFTSNLEPLKISKKKNKVKNKRRFSEEQTRLLESIFESDSKLEPRKKMQVAEELGLQPRQVAIWFQNRRARWKSKQVEKDYNILRAKYENLACQFESLKKENHFLLIQLQKLSTVLEESYDRSRGGYNVSGISTKDGYANSYCEAKPSNLQEQSENTTFILSEDSNSINLSYIVGQERQERHELLNMGNQIPASSKSTEKMIYEAAGFSNQPYSISQWLDFWT</sequence>
<reference evidence="14 15" key="1">
    <citation type="submission" date="2023-12" db="EMBL/GenBank/DDBJ databases">
        <title>A high-quality genome assembly for Dillenia turbinata (Dilleniales).</title>
        <authorList>
            <person name="Chanderbali A."/>
        </authorList>
    </citation>
    <scope>NUCLEOTIDE SEQUENCE [LARGE SCALE GENOMIC DNA]</scope>
    <source>
        <strain evidence="14">LSX21</strain>
        <tissue evidence="14">Leaf</tissue>
    </source>
</reference>
<dbReference type="GO" id="GO:0000981">
    <property type="term" value="F:DNA-binding transcription factor activity, RNA polymerase II-specific"/>
    <property type="evidence" value="ECO:0007669"/>
    <property type="project" value="UniProtKB-UniRule"/>
</dbReference>
<dbReference type="PANTHER" id="PTHR24326:SF122">
    <property type="entry name" value="HOMEOBOX-LEUCINE ZIPPER PROTEIN HOX6"/>
    <property type="match status" value="1"/>
</dbReference>
<dbReference type="SMART" id="SM00389">
    <property type="entry name" value="HOX"/>
    <property type="match status" value="1"/>
</dbReference>
<comment type="subcellular location">
    <subcellularLocation>
        <location evidence="1 9 10">Nucleus</location>
    </subcellularLocation>
</comment>
<feature type="DNA-binding region" description="Homeobox" evidence="9">
    <location>
        <begin position="46"/>
        <end position="105"/>
    </location>
</feature>
<evidence type="ECO:0000256" key="5">
    <source>
        <dbReference type="ARBA" id="ARBA00023163"/>
    </source>
</evidence>
<evidence type="ECO:0000313" key="15">
    <source>
        <dbReference type="Proteomes" id="UP001370490"/>
    </source>
</evidence>
<evidence type="ECO:0000256" key="2">
    <source>
        <dbReference type="ARBA" id="ARBA00023015"/>
    </source>
</evidence>
<evidence type="ECO:0000256" key="1">
    <source>
        <dbReference type="ARBA" id="ARBA00004123"/>
    </source>
</evidence>
<comment type="function">
    <text evidence="8">Probable transcription activator that may act as growth regulators in response to water deficit.</text>
</comment>
<accession>A0AAN8ZFZ9</accession>
<evidence type="ECO:0000256" key="7">
    <source>
        <dbReference type="ARBA" id="ARBA00025748"/>
    </source>
</evidence>
<dbReference type="Proteomes" id="UP001370490">
    <property type="component" value="Unassembled WGS sequence"/>
</dbReference>
<evidence type="ECO:0000256" key="6">
    <source>
        <dbReference type="ARBA" id="ARBA00023242"/>
    </source>
</evidence>
<dbReference type="Pfam" id="PF00046">
    <property type="entry name" value="Homeodomain"/>
    <property type="match status" value="1"/>
</dbReference>